<dbReference type="RefSeq" id="XP_022579501.1">
    <property type="nucleotide sequence ID" value="XM_022723524.1"/>
</dbReference>
<evidence type="ECO:0000313" key="3">
    <source>
        <dbReference type="EMBL" id="OJJ44991.1"/>
    </source>
</evidence>
<feature type="chain" id="PRO_5012159999" evidence="2">
    <location>
        <begin position="22"/>
        <end position="78"/>
    </location>
</feature>
<organism evidence="3 4">
    <name type="scientific">Penicilliopsis zonata CBS 506.65</name>
    <dbReference type="NCBI Taxonomy" id="1073090"/>
    <lineage>
        <taxon>Eukaryota</taxon>
        <taxon>Fungi</taxon>
        <taxon>Dikarya</taxon>
        <taxon>Ascomycota</taxon>
        <taxon>Pezizomycotina</taxon>
        <taxon>Eurotiomycetes</taxon>
        <taxon>Eurotiomycetidae</taxon>
        <taxon>Eurotiales</taxon>
        <taxon>Aspergillaceae</taxon>
        <taxon>Penicilliopsis</taxon>
    </lineage>
</organism>
<dbReference type="AlphaFoldDB" id="A0A1L9SCT9"/>
<dbReference type="GeneID" id="34609989"/>
<accession>A0A1L9SCT9</accession>
<dbReference type="Proteomes" id="UP000184188">
    <property type="component" value="Unassembled WGS sequence"/>
</dbReference>
<gene>
    <name evidence="3" type="ORF">ASPZODRAFT_134414</name>
</gene>
<feature type="region of interest" description="Disordered" evidence="1">
    <location>
        <begin position="35"/>
        <end position="54"/>
    </location>
</feature>
<keyword evidence="4" id="KW-1185">Reference proteome</keyword>
<reference evidence="4" key="1">
    <citation type="journal article" date="2017" name="Genome Biol.">
        <title>Comparative genomics reveals high biological diversity and specific adaptations in the industrially and medically important fungal genus Aspergillus.</title>
        <authorList>
            <person name="de Vries R.P."/>
            <person name="Riley R."/>
            <person name="Wiebenga A."/>
            <person name="Aguilar-Osorio G."/>
            <person name="Amillis S."/>
            <person name="Uchima C.A."/>
            <person name="Anderluh G."/>
            <person name="Asadollahi M."/>
            <person name="Askin M."/>
            <person name="Barry K."/>
            <person name="Battaglia E."/>
            <person name="Bayram O."/>
            <person name="Benocci T."/>
            <person name="Braus-Stromeyer S.A."/>
            <person name="Caldana C."/>
            <person name="Canovas D."/>
            <person name="Cerqueira G.C."/>
            <person name="Chen F."/>
            <person name="Chen W."/>
            <person name="Choi C."/>
            <person name="Clum A."/>
            <person name="Dos Santos R.A."/>
            <person name="Damasio A.R."/>
            <person name="Diallinas G."/>
            <person name="Emri T."/>
            <person name="Fekete E."/>
            <person name="Flipphi M."/>
            <person name="Freyberg S."/>
            <person name="Gallo A."/>
            <person name="Gournas C."/>
            <person name="Habgood R."/>
            <person name="Hainaut M."/>
            <person name="Harispe M.L."/>
            <person name="Henrissat B."/>
            <person name="Hilden K.S."/>
            <person name="Hope R."/>
            <person name="Hossain A."/>
            <person name="Karabika E."/>
            <person name="Karaffa L."/>
            <person name="Karanyi Z."/>
            <person name="Krasevec N."/>
            <person name="Kuo A."/>
            <person name="Kusch H."/>
            <person name="LaButti K."/>
            <person name="Lagendijk E.L."/>
            <person name="Lapidus A."/>
            <person name="Levasseur A."/>
            <person name="Lindquist E."/>
            <person name="Lipzen A."/>
            <person name="Logrieco A.F."/>
            <person name="MacCabe A."/>
            <person name="Maekelae M.R."/>
            <person name="Malavazi I."/>
            <person name="Melin P."/>
            <person name="Meyer V."/>
            <person name="Mielnichuk N."/>
            <person name="Miskei M."/>
            <person name="Molnar A.P."/>
            <person name="Mule G."/>
            <person name="Ngan C.Y."/>
            <person name="Orejas M."/>
            <person name="Orosz E."/>
            <person name="Ouedraogo J.P."/>
            <person name="Overkamp K.M."/>
            <person name="Park H.-S."/>
            <person name="Perrone G."/>
            <person name="Piumi F."/>
            <person name="Punt P.J."/>
            <person name="Ram A.F."/>
            <person name="Ramon A."/>
            <person name="Rauscher S."/>
            <person name="Record E."/>
            <person name="Riano-Pachon D.M."/>
            <person name="Robert V."/>
            <person name="Roehrig J."/>
            <person name="Ruller R."/>
            <person name="Salamov A."/>
            <person name="Salih N.S."/>
            <person name="Samson R.A."/>
            <person name="Sandor E."/>
            <person name="Sanguinetti M."/>
            <person name="Schuetze T."/>
            <person name="Sepcic K."/>
            <person name="Shelest E."/>
            <person name="Sherlock G."/>
            <person name="Sophianopoulou V."/>
            <person name="Squina F.M."/>
            <person name="Sun H."/>
            <person name="Susca A."/>
            <person name="Todd R.B."/>
            <person name="Tsang A."/>
            <person name="Unkles S.E."/>
            <person name="van de Wiele N."/>
            <person name="van Rossen-Uffink D."/>
            <person name="Oliveira J.V."/>
            <person name="Vesth T.C."/>
            <person name="Visser J."/>
            <person name="Yu J.-H."/>
            <person name="Zhou M."/>
            <person name="Andersen M.R."/>
            <person name="Archer D.B."/>
            <person name="Baker S.E."/>
            <person name="Benoit I."/>
            <person name="Brakhage A.A."/>
            <person name="Braus G.H."/>
            <person name="Fischer R."/>
            <person name="Frisvad J.C."/>
            <person name="Goldman G.H."/>
            <person name="Houbraken J."/>
            <person name="Oakley B."/>
            <person name="Pocsi I."/>
            <person name="Scazzocchio C."/>
            <person name="Seiboth B."/>
            <person name="vanKuyk P.A."/>
            <person name="Wortman J."/>
            <person name="Dyer P.S."/>
            <person name="Grigoriev I.V."/>
        </authorList>
    </citation>
    <scope>NUCLEOTIDE SEQUENCE [LARGE SCALE GENOMIC DNA]</scope>
    <source>
        <strain evidence="4">CBS 506.65</strain>
    </source>
</reference>
<dbReference type="EMBL" id="KV878346">
    <property type="protein sequence ID" value="OJJ44991.1"/>
    <property type="molecule type" value="Genomic_DNA"/>
</dbReference>
<proteinExistence type="predicted"/>
<keyword evidence="2" id="KW-0732">Signal</keyword>
<sequence>LSLSLSLCVCVCVFLSPPSLPMLARNSLAASDETVSSLTSSPSQMEETQSVPRIETGQSVLEKVERIKELLGPLWGPL</sequence>
<evidence type="ECO:0000256" key="1">
    <source>
        <dbReference type="SAM" id="MobiDB-lite"/>
    </source>
</evidence>
<feature type="signal peptide" evidence="2">
    <location>
        <begin position="1"/>
        <end position="21"/>
    </location>
</feature>
<evidence type="ECO:0000313" key="4">
    <source>
        <dbReference type="Proteomes" id="UP000184188"/>
    </source>
</evidence>
<dbReference type="VEuPathDB" id="FungiDB:ASPZODRAFT_134414"/>
<protein>
    <submittedName>
        <fullName evidence="3">Uncharacterized protein</fullName>
    </submittedName>
</protein>
<evidence type="ECO:0000256" key="2">
    <source>
        <dbReference type="SAM" id="SignalP"/>
    </source>
</evidence>
<feature type="non-terminal residue" evidence="3">
    <location>
        <position position="1"/>
    </location>
</feature>
<name>A0A1L9SCT9_9EURO</name>